<sequence>MFICICLHILLHQNFSETILKCRMLSTFSCNTFLKLNLKLYMTKRNGPAQVTHFFLFLPSVVIASTRGHIMVVAHAARPPQQIPIFNRSLVTGLKTPCRKCYPTTRRISLIMGMMEMWISSPSPVVCRIPITYLVRRRIKDPQNLDRLEEVNELSLKTTRLMKS</sequence>
<organism evidence="2 3">
    <name type="scientific">Alosa alosa</name>
    <name type="common">allis shad</name>
    <dbReference type="NCBI Taxonomy" id="278164"/>
    <lineage>
        <taxon>Eukaryota</taxon>
        <taxon>Metazoa</taxon>
        <taxon>Chordata</taxon>
        <taxon>Craniata</taxon>
        <taxon>Vertebrata</taxon>
        <taxon>Euteleostomi</taxon>
        <taxon>Actinopterygii</taxon>
        <taxon>Neopterygii</taxon>
        <taxon>Teleostei</taxon>
        <taxon>Clupei</taxon>
        <taxon>Clupeiformes</taxon>
        <taxon>Clupeoidei</taxon>
        <taxon>Clupeidae</taxon>
        <taxon>Alosa</taxon>
    </lineage>
</organism>
<protein>
    <submittedName>
        <fullName evidence="2">Uncharacterized protein</fullName>
    </submittedName>
</protein>
<evidence type="ECO:0000313" key="2">
    <source>
        <dbReference type="EMBL" id="KAG5282597.1"/>
    </source>
</evidence>
<proteinExistence type="predicted"/>
<name>A0AAV6H9B7_9TELE</name>
<keyword evidence="1" id="KW-0732">Signal</keyword>
<keyword evidence="3" id="KW-1185">Reference proteome</keyword>
<evidence type="ECO:0000256" key="1">
    <source>
        <dbReference type="SAM" id="SignalP"/>
    </source>
</evidence>
<accession>A0AAV6H9B7</accession>
<dbReference type="AlphaFoldDB" id="A0AAV6H9B7"/>
<reference evidence="2" key="1">
    <citation type="submission" date="2020-10" db="EMBL/GenBank/DDBJ databases">
        <title>Chromosome-scale genome assembly of the Allis shad, Alosa alosa.</title>
        <authorList>
            <person name="Margot Z."/>
            <person name="Christophe K."/>
            <person name="Cabau C."/>
            <person name="Louis A."/>
            <person name="Berthelot C."/>
            <person name="Parey E."/>
            <person name="Roest Crollius H."/>
            <person name="Montfort J."/>
            <person name="Robinson-Rechavi M."/>
            <person name="Bucao C."/>
            <person name="Bouchez O."/>
            <person name="Gislard M."/>
            <person name="Lluch J."/>
            <person name="Milhes M."/>
            <person name="Lampietro C."/>
            <person name="Lopez Roques C."/>
            <person name="Donnadieu C."/>
            <person name="Braasch I."/>
            <person name="Desvignes T."/>
            <person name="Postlethwait J."/>
            <person name="Bobe J."/>
            <person name="Guiguen Y."/>
        </authorList>
    </citation>
    <scope>NUCLEOTIDE SEQUENCE</scope>
    <source>
        <strain evidence="2">M-15738</strain>
        <tissue evidence="2">Blood</tissue>
    </source>
</reference>
<dbReference type="Proteomes" id="UP000823561">
    <property type="component" value="Chromosome 4"/>
</dbReference>
<comment type="caution">
    <text evidence="2">The sequence shown here is derived from an EMBL/GenBank/DDBJ whole genome shotgun (WGS) entry which is preliminary data.</text>
</comment>
<gene>
    <name evidence="2" type="ORF">AALO_G00057740</name>
</gene>
<dbReference type="EMBL" id="JADWDJ010000004">
    <property type="protein sequence ID" value="KAG5282597.1"/>
    <property type="molecule type" value="Genomic_DNA"/>
</dbReference>
<feature type="chain" id="PRO_5043831861" evidence="1">
    <location>
        <begin position="17"/>
        <end position="164"/>
    </location>
</feature>
<evidence type="ECO:0000313" key="3">
    <source>
        <dbReference type="Proteomes" id="UP000823561"/>
    </source>
</evidence>
<feature type="signal peptide" evidence="1">
    <location>
        <begin position="1"/>
        <end position="16"/>
    </location>
</feature>